<dbReference type="InterPro" id="IPR007922">
    <property type="entry name" value="DciA-like"/>
</dbReference>
<proteinExistence type="predicted"/>
<dbReference type="RefSeq" id="WP_198884760.1">
    <property type="nucleotide sequence ID" value="NZ_JAEKJA010000044.1"/>
</dbReference>
<gene>
    <name evidence="1" type="ORF">JCR33_24390</name>
</gene>
<comment type="caution">
    <text evidence="1">The sequence shown here is derived from an EMBL/GenBank/DDBJ whole genome shotgun (WGS) entry which is preliminary data.</text>
</comment>
<sequence>MTSTSRSSPCDPVTVHRAHGPRPLAEMIGSLVSPACRSRGVANAALLLDPVEIFGERFARGAAIERIVWPKSEGRSYGATLVIRAEASCALSIQHVAPQIVERANILIGWPAIARIRVTQTRGWRARRASRLTPVAETPPPADPAAIEAMAAEIDGVAHQDLKRALSRLGVSVRRRSLSKARKAP</sequence>
<dbReference type="Proteomes" id="UP000609531">
    <property type="component" value="Unassembled WGS sequence"/>
</dbReference>
<dbReference type="Pfam" id="PF05258">
    <property type="entry name" value="DciA"/>
    <property type="match status" value="1"/>
</dbReference>
<evidence type="ECO:0000313" key="2">
    <source>
        <dbReference type="Proteomes" id="UP000609531"/>
    </source>
</evidence>
<keyword evidence="2" id="KW-1185">Reference proteome</keyword>
<organism evidence="1 2">
    <name type="scientific">Acuticoccus mangrovi</name>
    <dbReference type="NCBI Taxonomy" id="2796142"/>
    <lineage>
        <taxon>Bacteria</taxon>
        <taxon>Pseudomonadati</taxon>
        <taxon>Pseudomonadota</taxon>
        <taxon>Alphaproteobacteria</taxon>
        <taxon>Hyphomicrobiales</taxon>
        <taxon>Amorphaceae</taxon>
        <taxon>Acuticoccus</taxon>
    </lineage>
</organism>
<dbReference type="EMBL" id="JAEKJA010000044">
    <property type="protein sequence ID" value="MBJ3778860.1"/>
    <property type="molecule type" value="Genomic_DNA"/>
</dbReference>
<dbReference type="InterPro" id="IPR010593">
    <property type="entry name" value="DUF1159"/>
</dbReference>
<dbReference type="PIRSF" id="PIRSF032064">
    <property type="entry name" value="UCP032064"/>
    <property type="match status" value="1"/>
</dbReference>
<name>A0A934IVM7_9HYPH</name>
<reference evidence="1" key="1">
    <citation type="submission" date="2020-12" db="EMBL/GenBank/DDBJ databases">
        <title>Bacterial taxonomy.</title>
        <authorList>
            <person name="Pan X."/>
        </authorList>
    </citation>
    <scope>NUCLEOTIDE SEQUENCE</scope>
    <source>
        <strain evidence="1">B2012</strain>
    </source>
</reference>
<dbReference type="AlphaFoldDB" id="A0A934IVM7"/>
<accession>A0A934IVM7</accession>
<evidence type="ECO:0000313" key="1">
    <source>
        <dbReference type="EMBL" id="MBJ3778860.1"/>
    </source>
</evidence>
<protein>
    <submittedName>
        <fullName evidence="1">DUF721 domain-containing protein</fullName>
    </submittedName>
</protein>